<reference evidence="1" key="2">
    <citation type="submission" date="2012-05" db="EMBL/GenBank/DDBJ databases">
        <title>Annotation of the Genome Sequence of Fusarium oxysporum HDV247.</title>
        <authorList>
            <consortium name="The Broad Institute Genomics Platform"/>
            <person name="Ma L.-J."/>
            <person name="Corby-Kistler H."/>
            <person name="Broz K."/>
            <person name="Gale L.R."/>
            <person name="Jonkers W."/>
            <person name="O'Donnell K."/>
            <person name="Ploetz R."/>
            <person name="Steinberg C."/>
            <person name="Schwartz D.C."/>
            <person name="VanEtten H."/>
            <person name="Zhou S."/>
            <person name="Young S.K."/>
            <person name="Zeng Q."/>
            <person name="Gargeya S."/>
            <person name="Fitzgerald M."/>
            <person name="Abouelleil A."/>
            <person name="Alvarado L."/>
            <person name="Chapman S.B."/>
            <person name="Gainer-Dewar J."/>
            <person name="Goldberg J."/>
            <person name="Griggs A."/>
            <person name="Gujja S."/>
            <person name="Hansen M."/>
            <person name="Howarth C."/>
            <person name="Imamovic A."/>
            <person name="Ireland A."/>
            <person name="Larimer J."/>
            <person name="McCowan C."/>
            <person name="Murphy C."/>
            <person name="Pearson M."/>
            <person name="Poon T.W."/>
            <person name="Priest M."/>
            <person name="Roberts A."/>
            <person name="Saif S."/>
            <person name="Shea T."/>
            <person name="Sykes S."/>
            <person name="Wortman J."/>
            <person name="Nusbaum C."/>
            <person name="Birren B."/>
        </authorList>
    </citation>
    <scope>NUCLEOTIDE SEQUENCE</scope>
    <source>
        <strain evidence="1">HDV247</strain>
    </source>
</reference>
<evidence type="ECO:0000313" key="1">
    <source>
        <dbReference type="EMBL" id="EXA34371.1"/>
    </source>
</evidence>
<dbReference type="EMBL" id="JH650981">
    <property type="protein sequence ID" value="EXA34371.1"/>
    <property type="molecule type" value="Genomic_DNA"/>
</dbReference>
<gene>
    <name evidence="1" type="ORF">FOVG_14355</name>
</gene>
<reference evidence="1" key="1">
    <citation type="submission" date="2011-10" db="EMBL/GenBank/DDBJ databases">
        <title>The Genome Sequence of Fusarium oxysporum HDV247.</title>
        <authorList>
            <consortium name="The Broad Institute Genome Sequencing Platform"/>
            <person name="Ma L.-J."/>
            <person name="Gale L.R."/>
            <person name="Schwartz D.C."/>
            <person name="Zhou S."/>
            <person name="Corby-Kistler H."/>
            <person name="Young S.K."/>
            <person name="Zeng Q."/>
            <person name="Gargeya S."/>
            <person name="Fitzgerald M."/>
            <person name="Haas B."/>
            <person name="Abouelleil A."/>
            <person name="Alvarado L."/>
            <person name="Arachchi H.M."/>
            <person name="Berlin A."/>
            <person name="Brown A."/>
            <person name="Chapman S.B."/>
            <person name="Chen Z."/>
            <person name="Dunbar C."/>
            <person name="Freedman E."/>
            <person name="Gearin G."/>
            <person name="Goldberg J."/>
            <person name="Griggs A."/>
            <person name="Gujja S."/>
            <person name="Heiman D."/>
            <person name="Howarth C."/>
            <person name="Larson L."/>
            <person name="Lui A."/>
            <person name="MacDonald P.J.P."/>
            <person name="Montmayeur A."/>
            <person name="Murphy C."/>
            <person name="Neiman D."/>
            <person name="Pearson M."/>
            <person name="Priest M."/>
            <person name="Roberts A."/>
            <person name="Saif S."/>
            <person name="Shea T."/>
            <person name="Shenoy N."/>
            <person name="Sisk P."/>
            <person name="Stolte C."/>
            <person name="Sykes S."/>
            <person name="Wortman J."/>
            <person name="Nusbaum C."/>
            <person name="Birren B."/>
        </authorList>
    </citation>
    <scope>NUCLEOTIDE SEQUENCE [LARGE SCALE GENOMIC DNA]</scope>
    <source>
        <strain evidence="1">HDV247</strain>
    </source>
</reference>
<organism evidence="1">
    <name type="scientific">Fusarium oxysporum f. sp. pisi HDV247</name>
    <dbReference type="NCBI Taxonomy" id="1080344"/>
    <lineage>
        <taxon>Eukaryota</taxon>
        <taxon>Fungi</taxon>
        <taxon>Dikarya</taxon>
        <taxon>Ascomycota</taxon>
        <taxon>Pezizomycotina</taxon>
        <taxon>Sordariomycetes</taxon>
        <taxon>Hypocreomycetidae</taxon>
        <taxon>Hypocreales</taxon>
        <taxon>Nectriaceae</taxon>
        <taxon>Fusarium</taxon>
        <taxon>Fusarium oxysporum species complex</taxon>
    </lineage>
</organism>
<dbReference type="HOGENOM" id="CLU_2512702_0_0_1"/>
<accession>W9NUK1</accession>
<proteinExistence type="predicted"/>
<name>W9NUK1_FUSOX</name>
<sequence>MQFFLVRGDLDLPGCSPIWSNSRAESPSLFKNLNTMNCFLMSRQIYVSGTAWKGTKAVRIAVSHWKVDVSKGFEVITSVLNGVVN</sequence>
<dbReference type="AlphaFoldDB" id="W9NUK1"/>
<dbReference type="Proteomes" id="UP000030751">
    <property type="component" value="Unassembled WGS sequence"/>
</dbReference>
<protein>
    <submittedName>
        <fullName evidence="1">Uncharacterized protein</fullName>
    </submittedName>
</protein>